<evidence type="ECO:0000256" key="1">
    <source>
        <dbReference type="SAM" id="Phobius"/>
    </source>
</evidence>
<reference evidence="2 3" key="1">
    <citation type="submission" date="2024-07" db="EMBL/GenBank/DDBJ databases">
        <title>Section-level genome sequencing and comparative genomics of Aspergillus sections Usti and Cavernicolus.</title>
        <authorList>
            <consortium name="Lawrence Berkeley National Laboratory"/>
            <person name="Nybo J.L."/>
            <person name="Vesth T.C."/>
            <person name="Theobald S."/>
            <person name="Frisvad J.C."/>
            <person name="Larsen T.O."/>
            <person name="Kjaerboelling I."/>
            <person name="Rothschild-Mancinelli K."/>
            <person name="Lyhne E.K."/>
            <person name="Kogle M.E."/>
            <person name="Barry K."/>
            <person name="Clum A."/>
            <person name="Na H."/>
            <person name="Ledsgaard L."/>
            <person name="Lin J."/>
            <person name="Lipzen A."/>
            <person name="Kuo A."/>
            <person name="Riley R."/>
            <person name="Mondo S."/>
            <person name="Labutti K."/>
            <person name="Haridas S."/>
            <person name="Pangalinan J."/>
            <person name="Salamov A.A."/>
            <person name="Simmons B.A."/>
            <person name="Magnuson J.K."/>
            <person name="Chen J."/>
            <person name="Drula E."/>
            <person name="Henrissat B."/>
            <person name="Wiebenga A."/>
            <person name="Lubbers R.J."/>
            <person name="Gomes A.C."/>
            <person name="Macurrencykelacurrency M.R."/>
            <person name="Stajich J."/>
            <person name="Grigoriev I.V."/>
            <person name="Mortensen U.H."/>
            <person name="De Vries R.P."/>
            <person name="Baker S.E."/>
            <person name="Andersen M.R."/>
        </authorList>
    </citation>
    <scope>NUCLEOTIDE SEQUENCE [LARGE SCALE GENOMIC DNA]</scope>
    <source>
        <strain evidence="2 3">CBS 449.75</strain>
    </source>
</reference>
<feature type="transmembrane region" description="Helical" evidence="1">
    <location>
        <begin position="127"/>
        <end position="156"/>
    </location>
</feature>
<sequence length="209" mass="21955">MLLNSCTASSWESDDCPSICPKSMRTSYGIHILPCLEKGSSQWCCSSDGSDCCDDAFEFDIGTLMYSEGNWTSPTSIVNPPTATATAGTISSISNSDKATTTVTVTSKPTADSETCDNATCPDNETAAVGVGVGVGVGLGVGLLVCAVSSAGALFFQRRMYRKRLEETKASFLASGYLPAAHAQAELFAPARPPIAELPLNRPQTVFEM</sequence>
<gene>
    <name evidence="2" type="ORF">BJX67DRAFT_111122</name>
</gene>
<keyword evidence="1" id="KW-0472">Membrane</keyword>
<proteinExistence type="predicted"/>
<comment type="caution">
    <text evidence="2">The sequence shown here is derived from an EMBL/GenBank/DDBJ whole genome shotgun (WGS) entry which is preliminary data.</text>
</comment>
<keyword evidence="1" id="KW-1133">Transmembrane helix</keyword>
<dbReference type="Proteomes" id="UP001610432">
    <property type="component" value="Unassembled WGS sequence"/>
</dbReference>
<accession>A0ABR4LUI9</accession>
<keyword evidence="1" id="KW-0812">Transmembrane</keyword>
<protein>
    <recommendedName>
        <fullName evidence="4">Mid2 domain-containing protein</fullName>
    </recommendedName>
</protein>
<dbReference type="RefSeq" id="XP_070885992.1">
    <property type="nucleotide sequence ID" value="XM_071024319.1"/>
</dbReference>
<name>A0ABR4LUI9_9EURO</name>
<evidence type="ECO:0000313" key="3">
    <source>
        <dbReference type="Proteomes" id="UP001610432"/>
    </source>
</evidence>
<dbReference type="GeneID" id="98139391"/>
<evidence type="ECO:0008006" key="4">
    <source>
        <dbReference type="Google" id="ProtNLM"/>
    </source>
</evidence>
<keyword evidence="3" id="KW-1185">Reference proteome</keyword>
<dbReference type="EMBL" id="JBFXLQ010000021">
    <property type="protein sequence ID" value="KAL2867013.1"/>
    <property type="molecule type" value="Genomic_DNA"/>
</dbReference>
<evidence type="ECO:0000313" key="2">
    <source>
        <dbReference type="EMBL" id="KAL2867013.1"/>
    </source>
</evidence>
<organism evidence="2 3">
    <name type="scientific">Aspergillus lucknowensis</name>
    <dbReference type="NCBI Taxonomy" id="176173"/>
    <lineage>
        <taxon>Eukaryota</taxon>
        <taxon>Fungi</taxon>
        <taxon>Dikarya</taxon>
        <taxon>Ascomycota</taxon>
        <taxon>Pezizomycotina</taxon>
        <taxon>Eurotiomycetes</taxon>
        <taxon>Eurotiomycetidae</taxon>
        <taxon>Eurotiales</taxon>
        <taxon>Aspergillaceae</taxon>
        <taxon>Aspergillus</taxon>
        <taxon>Aspergillus subgen. Nidulantes</taxon>
    </lineage>
</organism>